<organism evidence="2 3">
    <name type="scientific">Thalassiosira oceanica</name>
    <name type="common">Marine diatom</name>
    <dbReference type="NCBI Taxonomy" id="159749"/>
    <lineage>
        <taxon>Eukaryota</taxon>
        <taxon>Sar</taxon>
        <taxon>Stramenopiles</taxon>
        <taxon>Ochrophyta</taxon>
        <taxon>Bacillariophyta</taxon>
        <taxon>Coscinodiscophyceae</taxon>
        <taxon>Thalassiosirophycidae</taxon>
        <taxon>Thalassiosirales</taxon>
        <taxon>Thalassiosiraceae</taxon>
        <taxon>Thalassiosira</taxon>
    </lineage>
</organism>
<comment type="caution">
    <text evidence="2">The sequence shown here is derived from an EMBL/GenBank/DDBJ whole genome shotgun (WGS) entry which is preliminary data.</text>
</comment>
<evidence type="ECO:0000313" key="3">
    <source>
        <dbReference type="Proteomes" id="UP000266841"/>
    </source>
</evidence>
<gene>
    <name evidence="2" type="ORF">THAOC_18056</name>
</gene>
<proteinExistence type="predicted"/>
<sequence length="156" mass="17124">MNDDLWTLPGPERRVTLGNDGDPAGPAQLSVVEGVEGGLARGIQGFTTTRPACCFDSNDSNSVRRAIRRISRERTVRTPLDCAYWLKYKRGRFECKTFKTPEECRAHVSSLAKGKSADEVTTEIDPEAEIKAAEAAAELLAELGLDDSAADFHKPW</sequence>
<name>K0S929_THAOC</name>
<evidence type="ECO:0000256" key="1">
    <source>
        <dbReference type="SAM" id="MobiDB-lite"/>
    </source>
</evidence>
<protein>
    <submittedName>
        <fullName evidence="2">Uncharacterized protein</fullName>
    </submittedName>
</protein>
<dbReference type="AlphaFoldDB" id="K0S929"/>
<keyword evidence="3" id="KW-1185">Reference proteome</keyword>
<evidence type="ECO:0000313" key="2">
    <source>
        <dbReference type="EMBL" id="EJK61454.1"/>
    </source>
</evidence>
<feature type="region of interest" description="Disordered" evidence="1">
    <location>
        <begin position="1"/>
        <end position="24"/>
    </location>
</feature>
<reference evidence="2 3" key="1">
    <citation type="journal article" date="2012" name="Genome Biol.">
        <title>Genome and low-iron response of an oceanic diatom adapted to chronic iron limitation.</title>
        <authorList>
            <person name="Lommer M."/>
            <person name="Specht M."/>
            <person name="Roy A.S."/>
            <person name="Kraemer L."/>
            <person name="Andreson R."/>
            <person name="Gutowska M.A."/>
            <person name="Wolf J."/>
            <person name="Bergner S.V."/>
            <person name="Schilhabel M.B."/>
            <person name="Klostermeier U.C."/>
            <person name="Beiko R.G."/>
            <person name="Rosenstiel P."/>
            <person name="Hippler M."/>
            <person name="Laroche J."/>
        </authorList>
    </citation>
    <scope>NUCLEOTIDE SEQUENCE [LARGE SCALE GENOMIC DNA]</scope>
    <source>
        <strain evidence="2 3">CCMP1005</strain>
    </source>
</reference>
<dbReference type="EMBL" id="AGNL01019968">
    <property type="protein sequence ID" value="EJK61454.1"/>
    <property type="molecule type" value="Genomic_DNA"/>
</dbReference>
<accession>K0S929</accession>
<dbReference type="Proteomes" id="UP000266841">
    <property type="component" value="Unassembled WGS sequence"/>
</dbReference>